<gene>
    <name evidence="1" type="ORF">KWG56_18400</name>
</gene>
<organism evidence="1 2">
    <name type="scientific">Brevundimonas nasdae</name>
    <dbReference type="NCBI Taxonomy" id="172043"/>
    <lineage>
        <taxon>Bacteria</taxon>
        <taxon>Pseudomonadati</taxon>
        <taxon>Pseudomonadota</taxon>
        <taxon>Alphaproteobacteria</taxon>
        <taxon>Caulobacterales</taxon>
        <taxon>Caulobacteraceae</taxon>
        <taxon>Brevundimonas</taxon>
    </lineage>
</organism>
<evidence type="ECO:0000313" key="2">
    <source>
        <dbReference type="Proteomes" id="UP000824334"/>
    </source>
</evidence>
<dbReference type="EMBL" id="CP080035">
    <property type="protein sequence ID" value="QYC12415.1"/>
    <property type="molecule type" value="Genomic_DNA"/>
</dbReference>
<evidence type="ECO:0000313" key="1">
    <source>
        <dbReference type="EMBL" id="QYC12415.1"/>
    </source>
</evidence>
<dbReference type="GeneID" id="94377270"/>
<sequence>MSADALKKIVSQSGLSDAAWLRAIGKHEAGGTRLRQMMNGQRPVSTEMAQAAKAFASGQLITEG</sequence>
<accession>A0ABX8TPC4</accession>
<geneLocation type="plasmid" evidence="1 2">
    <name>unnamed1</name>
</geneLocation>
<keyword evidence="1" id="KW-0614">Plasmid</keyword>
<dbReference type="Proteomes" id="UP000824334">
    <property type="component" value="Plasmid unnamed1"/>
</dbReference>
<reference evidence="1 2" key="1">
    <citation type="submission" date="2021-07" db="EMBL/GenBank/DDBJ databases">
        <title>Isolation and characterization of bacteria from a gold mining with a capacity of golden bioaccumulation.</title>
        <authorList>
            <person name="Yang X.J."/>
        </authorList>
    </citation>
    <scope>NUCLEOTIDE SEQUENCE [LARGE SCALE GENOMIC DNA]</scope>
    <source>
        <strain evidence="1 2">Au29</strain>
        <plasmid evidence="1 2">unnamed1</plasmid>
    </source>
</reference>
<keyword evidence="2" id="KW-1185">Reference proteome</keyword>
<proteinExistence type="predicted"/>
<dbReference type="RefSeq" id="WP_219373726.1">
    <property type="nucleotide sequence ID" value="NZ_CP080035.1"/>
</dbReference>
<protein>
    <submittedName>
        <fullName evidence="1">Uncharacterized protein</fullName>
    </submittedName>
</protein>
<name>A0ABX8TPC4_9CAUL</name>